<dbReference type="Proteomes" id="UP000194360">
    <property type="component" value="Unassembled WGS sequence"/>
</dbReference>
<accession>A0A1Y2MZL5</accession>
<dbReference type="OrthoDB" id="9087497at2"/>
<keyword evidence="3" id="KW-0012">Acyltransferase</keyword>
<dbReference type="EC" id="2.3.1.-" evidence="3"/>
<keyword evidence="3" id="KW-0808">Transferase</keyword>
<dbReference type="PANTHER" id="PTHR31438:SF1">
    <property type="entry name" value="LYSINE N-ACYLTRANSFERASE C17G9.06C-RELATED"/>
    <property type="match status" value="1"/>
</dbReference>
<dbReference type="GO" id="GO:0046677">
    <property type="term" value="P:response to antibiotic"/>
    <property type="evidence" value="ECO:0007669"/>
    <property type="project" value="UniProtKB-KW"/>
</dbReference>
<evidence type="ECO:0000259" key="2">
    <source>
        <dbReference type="PROSITE" id="PS51186"/>
    </source>
</evidence>
<dbReference type="InterPro" id="IPR000182">
    <property type="entry name" value="GNAT_dom"/>
</dbReference>
<name>A0A1Y2MZL5_PSEAH</name>
<protein>
    <submittedName>
        <fullName evidence="3">Lysine N-acyltransferase MbtK</fullName>
        <ecNumber evidence="3">2.3.1.-</ecNumber>
    </submittedName>
</protein>
<keyword evidence="1" id="KW-0046">Antibiotic resistance</keyword>
<dbReference type="SUPFAM" id="SSF55729">
    <property type="entry name" value="Acyl-CoA N-acyltransferases (Nat)"/>
    <property type="match status" value="1"/>
</dbReference>
<dbReference type="InterPro" id="IPR016181">
    <property type="entry name" value="Acyl_CoA_acyltransferase"/>
</dbReference>
<feature type="domain" description="N-acetyltransferase" evidence="2">
    <location>
        <begin position="230"/>
        <end position="398"/>
    </location>
</feature>
<dbReference type="PROSITE" id="PS51186">
    <property type="entry name" value="GNAT"/>
    <property type="match status" value="1"/>
</dbReference>
<sequence>MSDPVDRERHRLISDLLLDTGARPVAGPLLVPLPAVGLSLLCEVTHASPAGFPHLARVAVGDTMGHLDRSPDPGELAAALRTELADRWAGGVPVTGGSPVPCSAAGPVGDPPTSVGAALTRLRDTIGAAGDAALTDAVLVRGLLPAALTGTDPGDEAQGLAGLGRELAAARDREPGGPVRELLEGWLTAAHLWRRPALHPMPWHRIPNPLRPAAVVPVTDPPVPVRCDPFTLRPALPHTDDVALVAGWMRTPSVSRFFGQPWPDGRWARELAGHTPGSGTAALLAERTGDPDSEPVGYVELYRPARHPLARSFPTTSDDVGVHVSVAPAEHGRGVGSALLGAVADAVLAAAGPGTRVLAEPDARNTAAQRAFRNAGFRPAEQIALPHKDSVVLVREPGQSR</sequence>
<dbReference type="Gene3D" id="3.40.630.30">
    <property type="match status" value="1"/>
</dbReference>
<dbReference type="EMBL" id="MIGB01000012">
    <property type="protein sequence ID" value="OSY40615.1"/>
    <property type="molecule type" value="Genomic_DNA"/>
</dbReference>
<evidence type="ECO:0000313" key="3">
    <source>
        <dbReference type="EMBL" id="OSY40615.1"/>
    </source>
</evidence>
<reference evidence="3 4" key="1">
    <citation type="submission" date="2016-09" db="EMBL/GenBank/DDBJ databases">
        <title>Pseudonocardia autotrophica DSM535, a candidate organism with high potential of specific P450 cytochromes.</title>
        <authorList>
            <person name="Grumaz C."/>
            <person name="Vainshtein Y."/>
            <person name="Kirstahler P."/>
            <person name="Sohn K."/>
        </authorList>
    </citation>
    <scope>NUCLEOTIDE SEQUENCE [LARGE SCALE GENOMIC DNA]</scope>
    <source>
        <strain evidence="3 4">DSM 535</strain>
    </source>
</reference>
<evidence type="ECO:0000256" key="1">
    <source>
        <dbReference type="ARBA" id="ARBA00023251"/>
    </source>
</evidence>
<organism evidence="3 4">
    <name type="scientific">Pseudonocardia autotrophica</name>
    <name type="common">Amycolata autotrophica</name>
    <name type="synonym">Nocardia autotrophica</name>
    <dbReference type="NCBI Taxonomy" id="2074"/>
    <lineage>
        <taxon>Bacteria</taxon>
        <taxon>Bacillati</taxon>
        <taxon>Actinomycetota</taxon>
        <taxon>Actinomycetes</taxon>
        <taxon>Pseudonocardiales</taxon>
        <taxon>Pseudonocardiaceae</taxon>
        <taxon>Pseudonocardia</taxon>
    </lineage>
</organism>
<dbReference type="AlphaFoldDB" id="A0A1Y2MZL5"/>
<comment type="caution">
    <text evidence="3">The sequence shown here is derived from an EMBL/GenBank/DDBJ whole genome shotgun (WGS) entry which is preliminary data.</text>
</comment>
<gene>
    <name evidence="3" type="primary">mbtK</name>
    <name evidence="3" type="ORF">BG845_02692</name>
</gene>
<dbReference type="STRING" id="2074.BG845_02692"/>
<dbReference type="PANTHER" id="PTHR31438">
    <property type="entry name" value="LYSINE N-ACYLTRANSFERASE C17G9.06C-RELATED"/>
    <property type="match status" value="1"/>
</dbReference>
<dbReference type="GO" id="GO:0016410">
    <property type="term" value="F:N-acyltransferase activity"/>
    <property type="evidence" value="ECO:0007669"/>
    <property type="project" value="TreeGrafter"/>
</dbReference>
<dbReference type="RefSeq" id="WP_085912939.1">
    <property type="nucleotide sequence ID" value="NZ_AP018920.1"/>
</dbReference>
<keyword evidence="4" id="KW-1185">Reference proteome</keyword>
<proteinExistence type="predicted"/>
<dbReference type="Pfam" id="PF13523">
    <property type="entry name" value="Acetyltransf_8"/>
    <property type="match status" value="1"/>
</dbReference>
<evidence type="ECO:0000313" key="4">
    <source>
        <dbReference type="Proteomes" id="UP000194360"/>
    </source>
</evidence>